<dbReference type="InterPro" id="IPR006282">
    <property type="entry name" value="Thi_PPkinase"/>
</dbReference>
<keyword evidence="4" id="KW-0067">ATP-binding</keyword>
<evidence type="ECO:0000256" key="5">
    <source>
        <dbReference type="NCBIfam" id="TIGR01378"/>
    </source>
</evidence>
<gene>
    <name evidence="7" type="ORF">ABID56_000170</name>
</gene>
<protein>
    <recommendedName>
        <fullName evidence="5">Thiamine diphosphokinase</fullName>
        <ecNumber evidence="5">2.7.6.2</ecNumber>
    </recommendedName>
</protein>
<keyword evidence="3" id="KW-0418">Kinase</keyword>
<dbReference type="SMART" id="SM00983">
    <property type="entry name" value="TPK_B1_binding"/>
    <property type="match status" value="1"/>
</dbReference>
<feature type="domain" description="Thiamin pyrophosphokinase thiamin-binding" evidence="6">
    <location>
        <begin position="141"/>
        <end position="207"/>
    </location>
</feature>
<reference evidence="7 8" key="1">
    <citation type="submission" date="2024-06" db="EMBL/GenBank/DDBJ databases">
        <title>Genomic Encyclopedia of Type Strains, Phase IV (KMG-IV): sequencing the most valuable type-strain genomes for metagenomic binning, comparative biology and taxonomic classification.</title>
        <authorList>
            <person name="Goeker M."/>
        </authorList>
    </citation>
    <scope>NUCLEOTIDE SEQUENCE [LARGE SCALE GENOMIC DNA]</scope>
    <source>
        <strain evidence="7 8">DSM 23520</strain>
    </source>
</reference>
<dbReference type="InterPro" id="IPR036371">
    <property type="entry name" value="TPK_B1-bd_sf"/>
</dbReference>
<dbReference type="Pfam" id="PF04263">
    <property type="entry name" value="TPK_catalytic"/>
    <property type="match status" value="1"/>
</dbReference>
<dbReference type="EC" id="2.7.6.2" evidence="5"/>
<dbReference type="InterPro" id="IPR007371">
    <property type="entry name" value="TPK_catalytic"/>
</dbReference>
<evidence type="ECO:0000313" key="7">
    <source>
        <dbReference type="EMBL" id="MET3682091.1"/>
    </source>
</evidence>
<evidence type="ECO:0000256" key="4">
    <source>
        <dbReference type="ARBA" id="ARBA00022840"/>
    </source>
</evidence>
<name>A0ABV2KU19_9BACI</name>
<keyword evidence="1 7" id="KW-0808">Transferase</keyword>
<dbReference type="PANTHER" id="PTHR41299">
    <property type="entry name" value="THIAMINE PYROPHOSPHOKINASE"/>
    <property type="match status" value="1"/>
</dbReference>
<accession>A0ABV2KU19</accession>
<comment type="caution">
    <text evidence="7">The sequence shown here is derived from an EMBL/GenBank/DDBJ whole genome shotgun (WGS) entry which is preliminary data.</text>
</comment>
<dbReference type="Proteomes" id="UP001549167">
    <property type="component" value="Unassembled WGS sequence"/>
</dbReference>
<dbReference type="CDD" id="cd07995">
    <property type="entry name" value="TPK"/>
    <property type="match status" value="1"/>
</dbReference>
<dbReference type="InterPro" id="IPR053149">
    <property type="entry name" value="TPK"/>
</dbReference>
<keyword evidence="2" id="KW-0547">Nucleotide-binding</keyword>
<evidence type="ECO:0000256" key="1">
    <source>
        <dbReference type="ARBA" id="ARBA00022679"/>
    </source>
</evidence>
<evidence type="ECO:0000313" key="8">
    <source>
        <dbReference type="Proteomes" id="UP001549167"/>
    </source>
</evidence>
<dbReference type="RefSeq" id="WP_354218484.1">
    <property type="nucleotide sequence ID" value="NZ_JBEPMX010000001.1"/>
</dbReference>
<dbReference type="Gene3D" id="3.40.50.10240">
    <property type="entry name" value="Thiamin pyrophosphokinase, catalytic domain"/>
    <property type="match status" value="1"/>
</dbReference>
<dbReference type="Pfam" id="PF04265">
    <property type="entry name" value="TPK_B1_binding"/>
    <property type="match status" value="1"/>
</dbReference>
<dbReference type="GO" id="GO:0004788">
    <property type="term" value="F:thiamine diphosphokinase activity"/>
    <property type="evidence" value="ECO:0007669"/>
    <property type="project" value="UniProtKB-EC"/>
</dbReference>
<dbReference type="SUPFAM" id="SSF63862">
    <property type="entry name" value="Thiamin pyrophosphokinase, substrate-binding domain"/>
    <property type="match status" value="1"/>
</dbReference>
<dbReference type="EMBL" id="JBEPMX010000001">
    <property type="protein sequence ID" value="MET3682091.1"/>
    <property type="molecule type" value="Genomic_DNA"/>
</dbReference>
<evidence type="ECO:0000259" key="6">
    <source>
        <dbReference type="SMART" id="SM00983"/>
    </source>
</evidence>
<evidence type="ECO:0000256" key="3">
    <source>
        <dbReference type="ARBA" id="ARBA00022777"/>
    </source>
</evidence>
<keyword evidence="8" id="KW-1185">Reference proteome</keyword>
<dbReference type="PANTHER" id="PTHR41299:SF1">
    <property type="entry name" value="THIAMINE PYROPHOSPHOKINASE"/>
    <property type="match status" value="1"/>
</dbReference>
<dbReference type="InterPro" id="IPR007373">
    <property type="entry name" value="Thiamin_PyroPKinase_B1-bd"/>
</dbReference>
<dbReference type="NCBIfam" id="TIGR01378">
    <property type="entry name" value="thi_PPkinase"/>
    <property type="match status" value="1"/>
</dbReference>
<dbReference type="InterPro" id="IPR036759">
    <property type="entry name" value="TPK_catalytic_sf"/>
</dbReference>
<sequence length="214" mass="24041">MRVIAIVAGGPVDDMPSFHHYPHITTWIGVDSGAYKLSQSFDQFDYAIGDFDSVNDDELAAIHEACASVHTYPSDKDDTDLELAIKLAISLDPDQVLVFGALGGRRDHEWVNMFMLQSFMPHHIDAWLVNKQNEITLKQPGTYHIERDDTFPYVSFLALTRTVKGLTLEGFKYPLKDQTIQSGSSLTVSNEWKEKIGTYLFTDGILIVIKSRDG</sequence>
<evidence type="ECO:0000256" key="2">
    <source>
        <dbReference type="ARBA" id="ARBA00022741"/>
    </source>
</evidence>
<dbReference type="SUPFAM" id="SSF63999">
    <property type="entry name" value="Thiamin pyrophosphokinase, catalytic domain"/>
    <property type="match status" value="1"/>
</dbReference>
<proteinExistence type="predicted"/>
<organism evidence="7 8">
    <name type="scientific">Alkalibacillus flavidus</name>
    <dbReference type="NCBI Taxonomy" id="546021"/>
    <lineage>
        <taxon>Bacteria</taxon>
        <taxon>Bacillati</taxon>
        <taxon>Bacillota</taxon>
        <taxon>Bacilli</taxon>
        <taxon>Bacillales</taxon>
        <taxon>Bacillaceae</taxon>
        <taxon>Alkalibacillus</taxon>
    </lineage>
</organism>